<dbReference type="PANTHER" id="PTHR15454">
    <property type="entry name" value="NISCHARIN RELATED"/>
    <property type="match status" value="1"/>
</dbReference>
<dbReference type="STRING" id="60517.A0A0R3WFC5"/>
<dbReference type="SMART" id="SM00365">
    <property type="entry name" value="LRR_SD22"/>
    <property type="match status" value="4"/>
</dbReference>
<evidence type="ECO:0000313" key="4">
    <source>
        <dbReference type="EMBL" id="VDK44143.1"/>
    </source>
</evidence>
<dbReference type="WBParaSite" id="TASK_0000956801-mRNA-1">
    <property type="protein sequence ID" value="TASK_0000956801-mRNA-1"/>
    <property type="gene ID" value="TASK_0000956801"/>
</dbReference>
<dbReference type="PANTHER" id="PTHR15454:SF34">
    <property type="entry name" value="LEUCINE-RICH REPEAT AND COILED-COIL DOMAIN-CONTAINING PROTEIN 1"/>
    <property type="match status" value="1"/>
</dbReference>
<evidence type="ECO:0000313" key="6">
    <source>
        <dbReference type="WBParaSite" id="TASK_0000956801-mRNA-1"/>
    </source>
</evidence>
<dbReference type="GO" id="GO:0005737">
    <property type="term" value="C:cytoplasm"/>
    <property type="evidence" value="ECO:0007669"/>
    <property type="project" value="TreeGrafter"/>
</dbReference>
<feature type="coiled-coil region" evidence="3">
    <location>
        <begin position="401"/>
        <end position="648"/>
    </location>
</feature>
<reference evidence="6" key="1">
    <citation type="submission" date="2017-02" db="UniProtKB">
        <authorList>
            <consortium name="WormBaseParasite"/>
        </authorList>
    </citation>
    <scope>IDENTIFICATION</scope>
</reference>
<dbReference type="SMART" id="SM00369">
    <property type="entry name" value="LRR_TYP"/>
    <property type="match status" value="3"/>
</dbReference>
<dbReference type="OrthoDB" id="7451790at2759"/>
<sequence length="650" mass="74455">MSSKFICLIDANIEKISDVPLSDHIETLNLHFNKIRLIGPGVFPTSLINLDLSSNFITTFCCDLNLRNLKQLNLSANSIRAVRNLKYLSSLVYLDLSYNQLTDLSDLRGIYDHPLSYLDVRGNRLASVDDLITDLSEFKHLKDLLVSDEPLTADDNPICTLVDFRMGLFNGLPQIQKVDSYSREVSIKAPSTVETGCTFLGDYGIRDKVHRLYEFSSVFVQRYYALYYLPPLFTAVFKAKSSCGVQTENESGPHTMKSPSSKTVRHALVQITTELNLERSLRAKSETFQECIINNLKDLGERNNQNCDLAMENLKLKEQLDAETRNQSLLENRLKKIFTQMQNNIQSFDEVVTLSMDYSRLHSDEIAHLEAEMVARESTLRKSLRRAENQKVTRLVQDRVVRACEEVRRQADRELEAAQERYSQLEAEFRFALHSESQRYNQAFTRATTAEKTLQEQEKKLRIAKENLKLAAALVSTLKKTIAEQWKELQGSDRSLSNARDLLAEMNKTIKQLTAQLSAEKNEKSQILEEHKACYDRSDAIERLKEENKKLKKIQGKMSINNSALSNEISELTTRLKSAEESVRIKTIQLDDQLDTIKRLKSDLNVERDKSKELAKVEDENKQLQSAIDHLTDRKDELKSLALQLQSDNE</sequence>
<gene>
    <name evidence="4" type="ORF">TASK_LOCUS9569</name>
</gene>
<dbReference type="Proteomes" id="UP000282613">
    <property type="component" value="Unassembled WGS sequence"/>
</dbReference>
<dbReference type="InterPro" id="IPR032675">
    <property type="entry name" value="LRR_dom_sf"/>
</dbReference>
<evidence type="ECO:0000256" key="3">
    <source>
        <dbReference type="SAM" id="Coils"/>
    </source>
</evidence>
<organism evidence="6">
    <name type="scientific">Taenia asiatica</name>
    <name type="common">Asian tapeworm</name>
    <dbReference type="NCBI Taxonomy" id="60517"/>
    <lineage>
        <taxon>Eukaryota</taxon>
        <taxon>Metazoa</taxon>
        <taxon>Spiralia</taxon>
        <taxon>Lophotrochozoa</taxon>
        <taxon>Platyhelminthes</taxon>
        <taxon>Cestoda</taxon>
        <taxon>Eucestoda</taxon>
        <taxon>Cyclophyllidea</taxon>
        <taxon>Taeniidae</taxon>
        <taxon>Taenia</taxon>
    </lineage>
</organism>
<name>A0A0R3WFC5_TAEAS</name>
<dbReference type="InterPro" id="IPR001611">
    <property type="entry name" value="Leu-rich_rpt"/>
</dbReference>
<keyword evidence="2" id="KW-0677">Repeat</keyword>
<dbReference type="AlphaFoldDB" id="A0A0R3WFC5"/>
<dbReference type="InterPro" id="IPR025875">
    <property type="entry name" value="Leu-rich_rpt_4"/>
</dbReference>
<dbReference type="SUPFAM" id="SSF52075">
    <property type="entry name" value="Outer arm dynein light chain 1"/>
    <property type="match status" value="1"/>
</dbReference>
<evidence type="ECO:0000313" key="5">
    <source>
        <dbReference type="Proteomes" id="UP000282613"/>
    </source>
</evidence>
<reference evidence="4 5" key="2">
    <citation type="submission" date="2018-11" db="EMBL/GenBank/DDBJ databases">
        <authorList>
            <consortium name="Pathogen Informatics"/>
        </authorList>
    </citation>
    <scope>NUCLEOTIDE SEQUENCE [LARGE SCALE GENOMIC DNA]</scope>
</reference>
<keyword evidence="3" id="KW-0175">Coiled coil</keyword>
<proteinExistence type="predicted"/>
<evidence type="ECO:0000256" key="2">
    <source>
        <dbReference type="ARBA" id="ARBA00022737"/>
    </source>
</evidence>
<accession>A0A0R3WFC5</accession>
<keyword evidence="1" id="KW-0433">Leucine-rich repeat</keyword>
<dbReference type="PROSITE" id="PS51450">
    <property type="entry name" value="LRR"/>
    <property type="match status" value="2"/>
</dbReference>
<keyword evidence="5" id="KW-1185">Reference proteome</keyword>
<dbReference type="Gene3D" id="3.80.10.10">
    <property type="entry name" value="Ribonuclease Inhibitor"/>
    <property type="match status" value="2"/>
</dbReference>
<dbReference type="Pfam" id="PF12799">
    <property type="entry name" value="LRR_4"/>
    <property type="match status" value="1"/>
</dbReference>
<evidence type="ECO:0000256" key="1">
    <source>
        <dbReference type="ARBA" id="ARBA00022614"/>
    </source>
</evidence>
<dbReference type="EMBL" id="UYRS01019256">
    <property type="protein sequence ID" value="VDK44143.1"/>
    <property type="molecule type" value="Genomic_DNA"/>
</dbReference>
<dbReference type="InterPro" id="IPR003591">
    <property type="entry name" value="Leu-rich_rpt_typical-subtyp"/>
</dbReference>
<protein>
    <submittedName>
        <fullName evidence="6">Leucine-rich repeat and coiled-coil domain-containing protein 1</fullName>
    </submittedName>
</protein>